<keyword evidence="1" id="KW-0472">Membrane</keyword>
<name>A0A8I6RXA5_CIMLE</name>
<dbReference type="Gene3D" id="3.30.1360.180">
    <property type="match status" value="1"/>
</dbReference>
<dbReference type="AlphaFoldDB" id="A0A8I6RXA5"/>
<dbReference type="InterPro" id="IPR017850">
    <property type="entry name" value="Alkaline_phosphatase_core_sf"/>
</dbReference>
<dbReference type="Gene3D" id="3.40.720.10">
    <property type="entry name" value="Alkaline Phosphatase, subunit A"/>
    <property type="match status" value="1"/>
</dbReference>
<dbReference type="CDD" id="cd16018">
    <property type="entry name" value="Enpp"/>
    <property type="match status" value="1"/>
</dbReference>
<dbReference type="OrthoDB" id="415411at2759"/>
<keyword evidence="1" id="KW-1133">Transmembrane helix</keyword>
<accession>A0A8I6RXA5</accession>
<proteinExistence type="predicted"/>
<keyword evidence="4" id="KW-1185">Reference proteome</keyword>
<keyword evidence="1" id="KW-0812">Transmembrane</keyword>
<protein>
    <recommendedName>
        <fullName evidence="5">Ectonucleotide pyrophosphatase/phosphodiesterase</fullName>
    </recommendedName>
</protein>
<feature type="signal peptide" evidence="2">
    <location>
        <begin position="1"/>
        <end position="19"/>
    </location>
</feature>
<dbReference type="OMA" id="HTTIITG"/>
<evidence type="ECO:0000313" key="4">
    <source>
        <dbReference type="Proteomes" id="UP000494040"/>
    </source>
</evidence>
<dbReference type="PANTHER" id="PTHR10151">
    <property type="entry name" value="ECTONUCLEOTIDE PYROPHOSPHATASE/PHOSPHODIESTERASE"/>
    <property type="match status" value="1"/>
</dbReference>
<evidence type="ECO:0000256" key="2">
    <source>
        <dbReference type="SAM" id="SignalP"/>
    </source>
</evidence>
<dbReference type="Proteomes" id="UP000494040">
    <property type="component" value="Unassembled WGS sequence"/>
</dbReference>
<evidence type="ECO:0008006" key="5">
    <source>
        <dbReference type="Google" id="ProtNLM"/>
    </source>
</evidence>
<dbReference type="GeneID" id="106668023"/>
<dbReference type="EnsemblMetazoa" id="XM_014396404.2">
    <property type="protein sequence ID" value="XP_014251890.1"/>
    <property type="gene ID" value="LOC106668023"/>
</dbReference>
<feature type="chain" id="PRO_5035147716" description="Ectonucleotide pyrophosphatase/phosphodiesterase" evidence="2">
    <location>
        <begin position="20"/>
        <end position="468"/>
    </location>
</feature>
<evidence type="ECO:0000313" key="3">
    <source>
        <dbReference type="EnsemblMetazoa" id="XP_014251890.1"/>
    </source>
</evidence>
<dbReference type="RefSeq" id="XP_014251890.1">
    <property type="nucleotide sequence ID" value="XM_014396404.2"/>
</dbReference>
<reference evidence="3" key="1">
    <citation type="submission" date="2022-01" db="UniProtKB">
        <authorList>
            <consortium name="EnsemblMetazoa"/>
        </authorList>
    </citation>
    <scope>IDENTIFICATION</scope>
</reference>
<dbReference type="KEGG" id="clec:106668023"/>
<dbReference type="Pfam" id="PF01663">
    <property type="entry name" value="Phosphodiest"/>
    <property type="match status" value="1"/>
</dbReference>
<feature type="transmembrane region" description="Helical" evidence="1">
    <location>
        <begin position="421"/>
        <end position="446"/>
    </location>
</feature>
<dbReference type="InterPro" id="IPR002591">
    <property type="entry name" value="Phosphodiest/P_Trfase"/>
</dbReference>
<sequence>MARIAFVAIFLACFQHPFALPSGPNRNKLVVVSFDGFRFDFLDRNITPNINRVVSKSTVAQVVINVFPTQTFPNHFSISTGLYAENHGVLQSKVYDAERKKVLTYGYDLWHYDDSIVPIWILNEKLGGVSGVSMWPGSDFSYNNTKPTHFLLYNTSTPFKERVDVGISWMTDKRNPANLVLLYFEEPDRHEHAYGPNATQTNAQIRRVDDVAGYLMKKLKQNGLGDTNVIFLSDHGMESVAKNNIINLNDFVGSNAKMYGSSPVLQVYPVVGKEDEVFNVLDKKSKELKNFKVYKRNDIPDSFHYKKCRRAPPILALAEPKYAFQDLYENIKWYIEYFNVTGDGPFGVHGYDPETIKMHPYFLAIGPMFKENFRAPKIFTVDLFLLFARILNLDTSGIKQDGSFDRIESIVNSGALKLQNFALVTIAVGILLLLGIIGMVLGIIYVKKYLVVSDNSDYIKLNVDDDEL</sequence>
<organism evidence="3 4">
    <name type="scientific">Cimex lectularius</name>
    <name type="common">Bed bug</name>
    <name type="synonym">Acanthia lectularia</name>
    <dbReference type="NCBI Taxonomy" id="79782"/>
    <lineage>
        <taxon>Eukaryota</taxon>
        <taxon>Metazoa</taxon>
        <taxon>Ecdysozoa</taxon>
        <taxon>Arthropoda</taxon>
        <taxon>Hexapoda</taxon>
        <taxon>Insecta</taxon>
        <taxon>Pterygota</taxon>
        <taxon>Neoptera</taxon>
        <taxon>Paraneoptera</taxon>
        <taxon>Hemiptera</taxon>
        <taxon>Heteroptera</taxon>
        <taxon>Panheteroptera</taxon>
        <taxon>Cimicomorpha</taxon>
        <taxon>Cimicidae</taxon>
        <taxon>Cimex</taxon>
    </lineage>
</organism>
<dbReference type="PANTHER" id="PTHR10151:SF120">
    <property type="entry name" value="BIS(5'-ADENOSYL)-TRIPHOSPHATASE"/>
    <property type="match status" value="1"/>
</dbReference>
<dbReference type="GO" id="GO:0016787">
    <property type="term" value="F:hydrolase activity"/>
    <property type="evidence" value="ECO:0007669"/>
    <property type="project" value="UniProtKB-ARBA"/>
</dbReference>
<keyword evidence="2" id="KW-0732">Signal</keyword>
<dbReference type="SUPFAM" id="SSF53649">
    <property type="entry name" value="Alkaline phosphatase-like"/>
    <property type="match status" value="1"/>
</dbReference>
<evidence type="ECO:0000256" key="1">
    <source>
        <dbReference type="SAM" id="Phobius"/>
    </source>
</evidence>